<dbReference type="AlphaFoldDB" id="A0ABD3CLM9"/>
<proteinExistence type="predicted"/>
<dbReference type="EMBL" id="JAVIJP010000032">
    <property type="protein sequence ID" value="KAL3630855.1"/>
    <property type="molecule type" value="Genomic_DNA"/>
</dbReference>
<dbReference type="CDD" id="cd06222">
    <property type="entry name" value="RNase_H_like"/>
    <property type="match status" value="1"/>
</dbReference>
<accession>A0ABD3CLM9</accession>
<gene>
    <name evidence="2" type="ORF">CASFOL_023839</name>
</gene>
<organism evidence="2 3">
    <name type="scientific">Castilleja foliolosa</name>
    <dbReference type="NCBI Taxonomy" id="1961234"/>
    <lineage>
        <taxon>Eukaryota</taxon>
        <taxon>Viridiplantae</taxon>
        <taxon>Streptophyta</taxon>
        <taxon>Embryophyta</taxon>
        <taxon>Tracheophyta</taxon>
        <taxon>Spermatophyta</taxon>
        <taxon>Magnoliopsida</taxon>
        <taxon>eudicotyledons</taxon>
        <taxon>Gunneridae</taxon>
        <taxon>Pentapetalae</taxon>
        <taxon>asterids</taxon>
        <taxon>lamiids</taxon>
        <taxon>Lamiales</taxon>
        <taxon>Orobanchaceae</taxon>
        <taxon>Pedicularideae</taxon>
        <taxon>Castillejinae</taxon>
        <taxon>Castilleja</taxon>
    </lineage>
</organism>
<evidence type="ECO:0000313" key="2">
    <source>
        <dbReference type="EMBL" id="KAL3630855.1"/>
    </source>
</evidence>
<dbReference type="InterPro" id="IPR036397">
    <property type="entry name" value="RNaseH_sf"/>
</dbReference>
<dbReference type="PANTHER" id="PTHR47723:SF19">
    <property type="entry name" value="POLYNUCLEOTIDYL TRANSFERASE, RIBONUCLEASE H-LIKE SUPERFAMILY PROTEIN"/>
    <property type="match status" value="1"/>
</dbReference>
<comment type="caution">
    <text evidence="2">The sequence shown here is derived from an EMBL/GenBank/DDBJ whole genome shotgun (WGS) entry which is preliminary data.</text>
</comment>
<dbReference type="SUPFAM" id="SSF53098">
    <property type="entry name" value="Ribonuclease H-like"/>
    <property type="match status" value="1"/>
</dbReference>
<dbReference type="Proteomes" id="UP001632038">
    <property type="component" value="Unassembled WGS sequence"/>
</dbReference>
<evidence type="ECO:0000259" key="1">
    <source>
        <dbReference type="Pfam" id="PF13456"/>
    </source>
</evidence>
<dbReference type="InterPro" id="IPR012337">
    <property type="entry name" value="RNaseH-like_sf"/>
</dbReference>
<feature type="domain" description="RNase H type-1" evidence="1">
    <location>
        <begin position="1"/>
        <end position="105"/>
    </location>
</feature>
<evidence type="ECO:0000313" key="3">
    <source>
        <dbReference type="Proteomes" id="UP001632038"/>
    </source>
</evidence>
<dbReference type="InterPro" id="IPR044730">
    <property type="entry name" value="RNase_H-like_dom_plant"/>
</dbReference>
<dbReference type="PANTHER" id="PTHR47723">
    <property type="entry name" value="OS05G0353850 PROTEIN"/>
    <property type="match status" value="1"/>
</dbReference>
<dbReference type="InterPro" id="IPR053151">
    <property type="entry name" value="RNase_H-like"/>
</dbReference>
<dbReference type="InterPro" id="IPR002156">
    <property type="entry name" value="RNaseH_domain"/>
</dbReference>
<keyword evidence="3" id="KW-1185">Reference proteome</keyword>
<dbReference type="Pfam" id="PF13456">
    <property type="entry name" value="RVT_3"/>
    <property type="match status" value="1"/>
</dbReference>
<protein>
    <recommendedName>
        <fullName evidence="1">RNase H type-1 domain-containing protein</fullName>
    </recommendedName>
</protein>
<sequence length="143" mass="15860">MRNEAGTIFFAAAYPHPCLDATTVECLAIMEACQILEDLKIKSAIIESDCLMAISLLNGSSNNSFWTASPVIERIKKLWNDWPSWIFKYTQRRSNGSAHALAKWADTLSLVGIVHVDSLPVSVFCDYGFPILNSCISSLNYVP</sequence>
<reference evidence="3" key="1">
    <citation type="journal article" date="2024" name="IScience">
        <title>Strigolactones Initiate the Formation of Haustorium-like Structures in Castilleja.</title>
        <authorList>
            <person name="Buerger M."/>
            <person name="Peterson D."/>
            <person name="Chory J."/>
        </authorList>
    </citation>
    <scope>NUCLEOTIDE SEQUENCE [LARGE SCALE GENOMIC DNA]</scope>
</reference>
<dbReference type="Gene3D" id="3.30.420.10">
    <property type="entry name" value="Ribonuclease H-like superfamily/Ribonuclease H"/>
    <property type="match status" value="1"/>
</dbReference>
<name>A0ABD3CLM9_9LAMI</name>